<evidence type="ECO:0008006" key="4">
    <source>
        <dbReference type="Google" id="ProtNLM"/>
    </source>
</evidence>
<keyword evidence="1" id="KW-0732">Signal</keyword>
<reference evidence="2 3" key="1">
    <citation type="submission" date="2020-07" db="EMBL/GenBank/DDBJ databases">
        <title>Sequencing the genomes of 1000 actinobacteria strains.</title>
        <authorList>
            <person name="Klenk H.-P."/>
        </authorList>
    </citation>
    <scope>NUCLEOTIDE SEQUENCE [LARGE SCALE GENOMIC DNA]</scope>
    <source>
        <strain evidence="2 3">DSM 21349</strain>
    </source>
</reference>
<accession>A0A7W3P939</accession>
<dbReference type="EMBL" id="JACGXA010000001">
    <property type="protein sequence ID" value="MBA8803037.1"/>
    <property type="molecule type" value="Genomic_DNA"/>
</dbReference>
<dbReference type="AlphaFoldDB" id="A0A7W3P939"/>
<dbReference type="RefSeq" id="WP_182537812.1">
    <property type="nucleotide sequence ID" value="NZ_JACGXA010000001.1"/>
</dbReference>
<feature type="signal peptide" evidence="1">
    <location>
        <begin position="1"/>
        <end position="22"/>
    </location>
</feature>
<keyword evidence="3" id="KW-1185">Reference proteome</keyword>
<evidence type="ECO:0000313" key="3">
    <source>
        <dbReference type="Proteomes" id="UP000580910"/>
    </source>
</evidence>
<dbReference type="Proteomes" id="UP000580910">
    <property type="component" value="Unassembled WGS sequence"/>
</dbReference>
<protein>
    <recommendedName>
        <fullName evidence="4">SipW-cognate class signal peptide</fullName>
    </recommendedName>
</protein>
<organism evidence="2 3">
    <name type="scientific">Nocardioides ginsengisegetis</name>
    <dbReference type="NCBI Taxonomy" id="661491"/>
    <lineage>
        <taxon>Bacteria</taxon>
        <taxon>Bacillati</taxon>
        <taxon>Actinomycetota</taxon>
        <taxon>Actinomycetes</taxon>
        <taxon>Propionibacteriales</taxon>
        <taxon>Nocardioidaceae</taxon>
        <taxon>Nocardioides</taxon>
    </lineage>
</organism>
<sequence length="216" mass="21192">MGRPRFLPGVWAVCAVSAMALALSVNGTLSSWTSAVVSNDANTAATATAVILKESSGGVDCYSSTNATNSSTCTTINVYGGTATPLTPGGSQTMDVTFTNVGAAAATSFSVAPGSCTQLPVAGTGTPAVANVCTNGDLTVAISCSPGTSYSSGSAWTDLVQSAVAPASIGATLTHTGAIAANGSATCHLTVALSATANVLDQAVTVTQPMTWTMVK</sequence>
<name>A0A7W3P939_9ACTN</name>
<evidence type="ECO:0000313" key="2">
    <source>
        <dbReference type="EMBL" id="MBA8803037.1"/>
    </source>
</evidence>
<feature type="chain" id="PRO_5039655891" description="SipW-cognate class signal peptide" evidence="1">
    <location>
        <begin position="23"/>
        <end position="216"/>
    </location>
</feature>
<proteinExistence type="predicted"/>
<evidence type="ECO:0000256" key="1">
    <source>
        <dbReference type="SAM" id="SignalP"/>
    </source>
</evidence>
<gene>
    <name evidence="2" type="ORF">FB382_001328</name>
</gene>
<comment type="caution">
    <text evidence="2">The sequence shown here is derived from an EMBL/GenBank/DDBJ whole genome shotgun (WGS) entry which is preliminary data.</text>
</comment>